<dbReference type="RefSeq" id="WP_009944702.1">
    <property type="nucleotide sequence ID" value="NZ_BAAAGS010000061.1"/>
</dbReference>
<dbReference type="EMBL" id="BAAAGS010000061">
    <property type="protein sequence ID" value="GAA0553568.1"/>
    <property type="molecule type" value="Genomic_DNA"/>
</dbReference>
<dbReference type="Proteomes" id="UP001500729">
    <property type="component" value="Unassembled WGS sequence"/>
</dbReference>
<dbReference type="SMART" id="SM00830">
    <property type="entry name" value="CM_2"/>
    <property type="match status" value="1"/>
</dbReference>
<dbReference type="Gene3D" id="1.20.59.10">
    <property type="entry name" value="Chorismate mutase"/>
    <property type="match status" value="1"/>
</dbReference>
<protein>
    <submittedName>
        <fullName evidence="2">Chorismate mutase</fullName>
    </submittedName>
</protein>
<dbReference type="SUPFAM" id="SSF48600">
    <property type="entry name" value="Chorismate mutase II"/>
    <property type="match status" value="1"/>
</dbReference>
<organism evidence="2 3">
    <name type="scientific">Saccharopolyspora erythraea</name>
    <name type="common">Streptomyces erythraeus</name>
    <dbReference type="NCBI Taxonomy" id="1836"/>
    <lineage>
        <taxon>Bacteria</taxon>
        <taxon>Bacillati</taxon>
        <taxon>Actinomycetota</taxon>
        <taxon>Actinomycetes</taxon>
        <taxon>Pseudonocardiales</taxon>
        <taxon>Pseudonocardiaceae</taxon>
        <taxon>Saccharopolyspora</taxon>
    </lineage>
</organism>
<feature type="domain" description="Chorismate mutase" evidence="1">
    <location>
        <begin position="11"/>
        <end position="94"/>
    </location>
</feature>
<evidence type="ECO:0000259" key="1">
    <source>
        <dbReference type="PROSITE" id="PS51168"/>
    </source>
</evidence>
<evidence type="ECO:0000313" key="2">
    <source>
        <dbReference type="EMBL" id="GAA0553568.1"/>
    </source>
</evidence>
<dbReference type="NCBIfam" id="NF005894">
    <property type="entry name" value="PRK07857.1"/>
    <property type="match status" value="1"/>
</dbReference>
<dbReference type="PROSITE" id="PS51168">
    <property type="entry name" value="CHORISMATE_MUT_2"/>
    <property type="match status" value="1"/>
</dbReference>
<evidence type="ECO:0000313" key="3">
    <source>
        <dbReference type="Proteomes" id="UP001500729"/>
    </source>
</evidence>
<gene>
    <name evidence="2" type="ORF">GCM10009533_59500</name>
</gene>
<dbReference type="Pfam" id="PF01817">
    <property type="entry name" value="CM_2"/>
    <property type="match status" value="1"/>
</dbReference>
<dbReference type="InterPro" id="IPR002701">
    <property type="entry name" value="CM_II_prokaryot"/>
</dbReference>
<reference evidence="2 3" key="1">
    <citation type="journal article" date="2019" name="Int. J. Syst. Evol. Microbiol.">
        <title>The Global Catalogue of Microorganisms (GCM) 10K type strain sequencing project: providing services to taxonomists for standard genome sequencing and annotation.</title>
        <authorList>
            <consortium name="The Broad Institute Genomics Platform"/>
            <consortium name="The Broad Institute Genome Sequencing Center for Infectious Disease"/>
            <person name="Wu L."/>
            <person name="Ma J."/>
        </authorList>
    </citation>
    <scope>NUCLEOTIDE SEQUENCE [LARGE SCALE GENOMIC DNA]</scope>
    <source>
        <strain evidence="2 3">JCM 10303</strain>
    </source>
</reference>
<accession>A0ABN1DVU5</accession>
<sequence>MSLISMPERFTDGEVDVCTLRRRIDVIDRDIIELLHARRKLSRQVQHGRTDTGGPRLVPAREAEITETYRASFGTAGNTLASALLRICRGEPDA</sequence>
<name>A0ABN1DVU5_SACER</name>
<dbReference type="InterPro" id="IPR036979">
    <property type="entry name" value="CM_dom_sf"/>
</dbReference>
<keyword evidence="3" id="KW-1185">Reference proteome</keyword>
<dbReference type="InterPro" id="IPR036263">
    <property type="entry name" value="Chorismate_II_sf"/>
</dbReference>
<comment type="caution">
    <text evidence="2">The sequence shown here is derived from an EMBL/GenBank/DDBJ whole genome shotgun (WGS) entry which is preliminary data.</text>
</comment>
<proteinExistence type="predicted"/>